<sequence>MYIYAFGSICRGEIDFYSDVDLIAISEDQSKLSELDPNKFSIYSEERLKEYWEIGNPFAWHLHKESKLIFSSDGNDLIKVWGKPSNYSNGLNDLIKFQNIFLDSIHQIELTRDSFLFDISTIFLSIRNFATCYSLANGKINFHRNSALKLDNKSIQIDMESYRMLEAARLLATRGVGEFPNEYGLSRIINSFQIIDDWMRLLLDDLK</sequence>
<dbReference type="SUPFAM" id="SSF81301">
    <property type="entry name" value="Nucleotidyltransferase"/>
    <property type="match status" value="1"/>
</dbReference>
<gene>
    <name evidence="2" type="ORF">HLH11_00695</name>
</gene>
<name>A0A8E4FAT1_9GAMM</name>
<dbReference type="EMBL" id="JABERH010000001">
    <property type="protein sequence ID" value="NNH37184.1"/>
    <property type="molecule type" value="Genomic_DNA"/>
</dbReference>
<protein>
    <recommendedName>
        <fullName evidence="1">Polymerase nucleotidyl transferase domain-containing protein</fullName>
    </recommendedName>
</protein>
<dbReference type="InterPro" id="IPR002934">
    <property type="entry name" value="Polymerase_NTP_transf_dom"/>
</dbReference>
<dbReference type="RefSeq" id="WP_171533565.1">
    <property type="nucleotide sequence ID" value="NZ_JABERH010000001.1"/>
</dbReference>
<proteinExistence type="predicted"/>
<accession>A0A8E4FAT1</accession>
<reference evidence="2 3" key="1">
    <citation type="submission" date="2020-04" db="EMBL/GenBank/DDBJ databases">
        <title>Acinetobacter Taxon 24.</title>
        <authorList>
            <person name="Nemec A."/>
            <person name="Radolfova-Krizova L."/>
            <person name="Higgins P.G."/>
            <person name="Spanelova P."/>
        </authorList>
    </citation>
    <scope>NUCLEOTIDE SEQUENCE [LARGE SCALE GENOMIC DNA]</scope>
    <source>
        <strain evidence="2 3">ANC 4280</strain>
    </source>
</reference>
<evidence type="ECO:0000313" key="3">
    <source>
        <dbReference type="Proteomes" id="UP000532147"/>
    </source>
</evidence>
<evidence type="ECO:0000259" key="1">
    <source>
        <dbReference type="Pfam" id="PF01909"/>
    </source>
</evidence>
<evidence type="ECO:0000313" key="2">
    <source>
        <dbReference type="EMBL" id="NNH37184.1"/>
    </source>
</evidence>
<dbReference type="Proteomes" id="UP000532147">
    <property type="component" value="Unassembled WGS sequence"/>
</dbReference>
<comment type="caution">
    <text evidence="2">The sequence shown here is derived from an EMBL/GenBank/DDBJ whole genome shotgun (WGS) entry which is preliminary data.</text>
</comment>
<feature type="domain" description="Polymerase nucleotidyl transferase" evidence="1">
    <location>
        <begin position="3"/>
        <end position="54"/>
    </location>
</feature>
<dbReference type="GO" id="GO:0016779">
    <property type="term" value="F:nucleotidyltransferase activity"/>
    <property type="evidence" value="ECO:0007669"/>
    <property type="project" value="InterPro"/>
</dbReference>
<dbReference type="Gene3D" id="3.30.460.10">
    <property type="entry name" value="Beta Polymerase, domain 2"/>
    <property type="match status" value="1"/>
</dbReference>
<dbReference type="Pfam" id="PF01909">
    <property type="entry name" value="NTP_transf_2"/>
    <property type="match status" value="1"/>
</dbReference>
<dbReference type="AlphaFoldDB" id="A0A8E4FAT1"/>
<dbReference type="InterPro" id="IPR043519">
    <property type="entry name" value="NT_sf"/>
</dbReference>
<organism evidence="2 3">
    <name type="scientific">Acinetobacter terrae</name>
    <dbReference type="NCBI Taxonomy" id="2731247"/>
    <lineage>
        <taxon>Bacteria</taxon>
        <taxon>Pseudomonadati</taxon>
        <taxon>Pseudomonadota</taxon>
        <taxon>Gammaproteobacteria</taxon>
        <taxon>Moraxellales</taxon>
        <taxon>Moraxellaceae</taxon>
        <taxon>Acinetobacter</taxon>
        <taxon>Acinetobacter Taxon 24</taxon>
    </lineage>
</organism>